<protein>
    <recommendedName>
        <fullName evidence="3">Immunity protein 22</fullName>
    </recommendedName>
</protein>
<dbReference type="OrthoDB" id="2222217at2"/>
<evidence type="ECO:0008006" key="3">
    <source>
        <dbReference type="Google" id="ProtNLM"/>
    </source>
</evidence>
<reference evidence="2" key="1">
    <citation type="submission" date="2015-08" db="EMBL/GenBank/DDBJ databases">
        <title>Fjat-14210 dsm16467.</title>
        <authorList>
            <person name="Liu B."/>
            <person name="Wang J."/>
            <person name="Zhu Y."/>
            <person name="Liu G."/>
            <person name="Chen Q."/>
            <person name="Chen Z."/>
            <person name="Lan J."/>
            <person name="Che J."/>
            <person name="Ge C."/>
            <person name="Shi H."/>
            <person name="Pan Z."/>
            <person name="Liu X."/>
        </authorList>
    </citation>
    <scope>NUCLEOTIDE SEQUENCE [LARGE SCALE GENOMIC DNA]</scope>
    <source>
        <strain evidence="2">DSM 16467</strain>
    </source>
</reference>
<dbReference type="InterPro" id="IPR025560">
    <property type="entry name" value="Imm22"/>
</dbReference>
<keyword evidence="2" id="KW-1185">Reference proteome</keyword>
<evidence type="ECO:0000313" key="1">
    <source>
        <dbReference type="EMBL" id="KOO43035.1"/>
    </source>
</evidence>
<name>A0A0M0KW39_9BACI</name>
<dbReference type="Proteomes" id="UP000037558">
    <property type="component" value="Unassembled WGS sequence"/>
</dbReference>
<gene>
    <name evidence="1" type="ORF">AMD01_18100</name>
</gene>
<dbReference type="STRING" id="284581.AMD01_18100"/>
<dbReference type="EMBL" id="LILC01000023">
    <property type="protein sequence ID" value="KOO43035.1"/>
    <property type="molecule type" value="Genomic_DNA"/>
</dbReference>
<organism evidence="1 2">
    <name type="scientific">Priestia koreensis</name>
    <dbReference type="NCBI Taxonomy" id="284581"/>
    <lineage>
        <taxon>Bacteria</taxon>
        <taxon>Bacillati</taxon>
        <taxon>Bacillota</taxon>
        <taxon>Bacilli</taxon>
        <taxon>Bacillales</taxon>
        <taxon>Bacillaceae</taxon>
        <taxon>Priestia</taxon>
    </lineage>
</organism>
<dbReference type="Pfam" id="PF14112">
    <property type="entry name" value="DUF4284"/>
    <property type="match status" value="1"/>
</dbReference>
<proteinExistence type="predicted"/>
<accession>A0A0M0KW39</accession>
<dbReference type="AlphaFoldDB" id="A0A0M0KW39"/>
<comment type="caution">
    <text evidence="1">The sequence shown here is derived from an EMBL/GenBank/DDBJ whole genome shotgun (WGS) entry which is preliminary data.</text>
</comment>
<dbReference type="PATRIC" id="fig|284581.3.peg.3133"/>
<evidence type="ECO:0000313" key="2">
    <source>
        <dbReference type="Proteomes" id="UP000037558"/>
    </source>
</evidence>
<dbReference type="RefSeq" id="WP_053402843.1">
    <property type="nucleotide sequence ID" value="NZ_LILC01000023.1"/>
</dbReference>
<sequence length="129" mass="14938">MEYSGMASVWFGVSKSFENLKEYVDIEYTEDGDSIDSKFGTNFEFGYYDEDNIEICFYENPKNNVDDILNDFSYSELIIPKIKELINGDKLAYSINSVIVLYDFQYNEAKSGDESENIEIKFIGTVPYK</sequence>